<dbReference type="Pfam" id="PF02738">
    <property type="entry name" value="MoCoBD_1"/>
    <property type="match status" value="1"/>
</dbReference>
<dbReference type="SUPFAM" id="SSF56003">
    <property type="entry name" value="Molybdenum cofactor-binding domain"/>
    <property type="match status" value="2"/>
</dbReference>
<dbReference type="PROSITE" id="PS51318">
    <property type="entry name" value="TAT"/>
    <property type="match status" value="1"/>
</dbReference>
<dbReference type="Pfam" id="PF20256">
    <property type="entry name" value="MoCoBD_2"/>
    <property type="match status" value="1"/>
</dbReference>
<dbReference type="OrthoDB" id="9767994at2"/>
<name>A0A0P1FXK8_9RHOB</name>
<dbReference type="InterPro" id="IPR012368">
    <property type="entry name" value="OxRdtase_Mopterin-bd_su_IorB"/>
</dbReference>
<organism evidence="3 5">
    <name type="scientific">Thalassovita autumnalis</name>
    <dbReference type="NCBI Taxonomy" id="2072972"/>
    <lineage>
        <taxon>Bacteria</taxon>
        <taxon>Pseudomonadati</taxon>
        <taxon>Pseudomonadota</taxon>
        <taxon>Alphaproteobacteria</taxon>
        <taxon>Rhodobacterales</taxon>
        <taxon>Roseobacteraceae</taxon>
        <taxon>Thalassovita</taxon>
    </lineage>
</organism>
<dbReference type="AlphaFoldDB" id="A0A0P1FXK8"/>
<dbReference type="GO" id="GO:0047121">
    <property type="term" value="F:isoquinoline 1-oxidoreductase activity"/>
    <property type="evidence" value="ECO:0007669"/>
    <property type="project" value="UniProtKB-EC"/>
</dbReference>
<accession>A0A0P1FXK8</accession>
<dbReference type="PANTHER" id="PTHR47495">
    <property type="entry name" value="ALDEHYDE DEHYDROGENASE"/>
    <property type="match status" value="1"/>
</dbReference>
<dbReference type="Gene3D" id="3.30.365.10">
    <property type="entry name" value="Aldehyde oxidase/xanthine dehydrogenase, molybdopterin binding domain"/>
    <property type="match status" value="4"/>
</dbReference>
<dbReference type="EMBL" id="CYSB01000038">
    <property type="protein sequence ID" value="CUH69192.1"/>
    <property type="molecule type" value="Genomic_DNA"/>
</dbReference>
<dbReference type="RefSeq" id="WP_058244749.1">
    <property type="nucleotide sequence ID" value="NZ_CYSB01000038.1"/>
</dbReference>
<dbReference type="InterPro" id="IPR052516">
    <property type="entry name" value="N-heterocyclic_Hydroxylase"/>
</dbReference>
<evidence type="ECO:0000313" key="2">
    <source>
        <dbReference type="EMBL" id="CUH69192.1"/>
    </source>
</evidence>
<dbReference type="Proteomes" id="UP000051086">
    <property type="component" value="Unassembled WGS sequence"/>
</dbReference>
<evidence type="ECO:0000259" key="1">
    <source>
        <dbReference type="SMART" id="SM01008"/>
    </source>
</evidence>
<sequence length="769" mass="82399">MNKPQSRLRKYSRRAFLIGATAIVGGVAFGTYALKRPHDNPLEADLAAGEAAINPFVKITSNKITLIAPHADKGQGVQSAQAALIAEELDVELDQVEISFGKPAAAYWNTAMAGELAPFMSFDEGFAARTTRSALGAVTKVMGLQGTGGSSSMPDQYEKLRAAGAVARETLKAAAAKVSGVPVAQLKTARGAVQLPDGTELAYTALAGAAADLDPVTEVTLRDPKDWRLIGKPMQRTDIVAKSTGTLTYGIDLKIDGMVHAAAKVNPRQGGAMLGFDASAAKDMPGVQQVIEVQGPITERAADGSLTTRSGPVGVAVIANNTWRAFQALEAIDIEWGKAPYPAEMDGHWQVLSDSFTEERLDTDWRKDGDVDAALEGAEVLEAEYRAPYVAHAPLEPLSAIVRVDSDGAEIWAGHQMPRFLQMKVAGALGLDDQEKVTFHNQFIGGSFGHRLEFENIMVATEIARQLPGVPVKLTYSREEDFAHDFPRQIAMSRSRGAVKDGKVDAWDLQIAMPSVLASQGARLEQPVVGPDAQIISGAWNMPFDIPNLRVRGYKAPALAPISSWRSVGASSNGFFAEGFFDELCHAAGADPMMERLRLVNNPIHRKVLETVADMSNWGSELGPNRGRGIAMVESFGVPTAEVIEVTATEDGIKIDKAFVVADVGQIIDPVNFENLMQGGVVWGLGHAMNCEITYSDGMAEQSNFDSAEAMRLYQCPEIFIKGLENGDKIKGIGEPPVPPAPAALANAIFAATGTRLREMPFANYVDFV</sequence>
<dbReference type="PIRSF" id="PIRSF036389">
    <property type="entry name" value="IOR_B"/>
    <property type="match status" value="1"/>
</dbReference>
<dbReference type="EC" id="1.3.99.16" evidence="3"/>
<dbReference type="InterPro" id="IPR006311">
    <property type="entry name" value="TAT_signal"/>
</dbReference>
<dbReference type="SMART" id="SM01008">
    <property type="entry name" value="Ald_Xan_dh_C"/>
    <property type="match status" value="1"/>
</dbReference>
<dbReference type="InterPro" id="IPR037165">
    <property type="entry name" value="AldOxase/xan_DH_Mopterin-bd_sf"/>
</dbReference>
<evidence type="ECO:0000313" key="5">
    <source>
        <dbReference type="Proteomes" id="UP000051887"/>
    </source>
</evidence>
<dbReference type="Proteomes" id="UP000051887">
    <property type="component" value="Unassembled WGS sequence"/>
</dbReference>
<dbReference type="Gene3D" id="3.90.1170.50">
    <property type="entry name" value="Aldehyde oxidase/xanthine dehydrogenase, a/b hammerhead"/>
    <property type="match status" value="1"/>
</dbReference>
<dbReference type="PANTHER" id="PTHR47495:SF1">
    <property type="entry name" value="BLL3820 PROTEIN"/>
    <property type="match status" value="1"/>
</dbReference>
<keyword evidence="3" id="KW-0560">Oxidoreductase</keyword>
<dbReference type="InterPro" id="IPR046867">
    <property type="entry name" value="AldOxase/xan_DH_MoCoBD2"/>
</dbReference>
<reference evidence="3 5" key="2">
    <citation type="submission" date="2015-09" db="EMBL/GenBank/DDBJ databases">
        <authorList>
            <consortium name="Swine Surveillance"/>
        </authorList>
    </citation>
    <scope>NUCLEOTIDE SEQUENCE [LARGE SCALE GENOMIC DNA]</scope>
    <source>
        <strain evidence="3 5">5120</strain>
    </source>
</reference>
<dbReference type="InterPro" id="IPR008274">
    <property type="entry name" value="AldOxase/xan_DH_MoCoBD1"/>
</dbReference>
<dbReference type="EMBL" id="CYSC01000041">
    <property type="protein sequence ID" value="CUH73605.1"/>
    <property type="molecule type" value="Genomic_DNA"/>
</dbReference>
<evidence type="ECO:0000313" key="3">
    <source>
        <dbReference type="EMBL" id="CUH73605.1"/>
    </source>
</evidence>
<keyword evidence="4" id="KW-1185">Reference proteome</keyword>
<protein>
    <submittedName>
        <fullName evidence="3">Isoquinoline 1-oxidoreductase subunit beta</fullName>
        <ecNumber evidence="3">1.3.99.16</ecNumber>
    </submittedName>
</protein>
<evidence type="ECO:0000313" key="4">
    <source>
        <dbReference type="Proteomes" id="UP000051086"/>
    </source>
</evidence>
<proteinExistence type="predicted"/>
<reference evidence="2 4" key="1">
    <citation type="submission" date="2015-09" db="EMBL/GenBank/DDBJ databases">
        <authorList>
            <person name="Rodrigo-Torres L."/>
            <person name="Arahal D.R."/>
        </authorList>
    </citation>
    <scope>NUCLEOTIDE SEQUENCE [LARGE SCALE GENOMIC DNA]</scope>
    <source>
        <strain evidence="2 4">CECT 5118</strain>
    </source>
</reference>
<dbReference type="InterPro" id="IPR000674">
    <property type="entry name" value="Ald_Oxase/Xan_DH_a/b"/>
</dbReference>
<gene>
    <name evidence="3" type="primary">iorB</name>
    <name evidence="2" type="ORF">TL5118_03151</name>
    <name evidence="3" type="ORF">TL5120_03417</name>
</gene>
<feature type="domain" description="Aldehyde oxidase/xanthine dehydrogenase a/b hammerhead" evidence="1">
    <location>
        <begin position="244"/>
        <end position="340"/>
    </location>
</feature>